<reference evidence="3" key="1">
    <citation type="journal article" date="2017" name="Nat. Microbiol.">
        <title>Global analysis of biosynthetic gene clusters reveals vast potential of secondary metabolite production in Penicillium species.</title>
        <authorList>
            <person name="Nielsen J.C."/>
            <person name="Grijseels S."/>
            <person name="Prigent S."/>
            <person name="Ji B."/>
            <person name="Dainat J."/>
            <person name="Nielsen K.F."/>
            <person name="Frisvad J.C."/>
            <person name="Workman M."/>
            <person name="Nielsen J."/>
        </authorList>
    </citation>
    <scope>NUCLEOTIDE SEQUENCE [LARGE SCALE GENOMIC DNA]</scope>
    <source>
        <strain evidence="3">IBT 11843</strain>
    </source>
</reference>
<dbReference type="AlphaFoldDB" id="A0A1V6NR85"/>
<gene>
    <name evidence="2" type="ORF">PENDEC_c041G05988</name>
</gene>
<evidence type="ECO:0000256" key="1">
    <source>
        <dbReference type="SAM" id="MobiDB-lite"/>
    </source>
</evidence>
<comment type="caution">
    <text evidence="2">The sequence shown here is derived from an EMBL/GenBank/DDBJ whole genome shotgun (WGS) entry which is preliminary data.</text>
</comment>
<evidence type="ECO:0000313" key="2">
    <source>
        <dbReference type="EMBL" id="OQD67231.1"/>
    </source>
</evidence>
<dbReference type="EMBL" id="MDYL01000041">
    <property type="protein sequence ID" value="OQD67231.1"/>
    <property type="molecule type" value="Genomic_DNA"/>
</dbReference>
<accession>A0A1V6NR85</accession>
<proteinExistence type="predicted"/>
<name>A0A1V6NR85_PENDC</name>
<protein>
    <submittedName>
        <fullName evidence="2">Uncharacterized protein</fullName>
    </submittedName>
</protein>
<feature type="region of interest" description="Disordered" evidence="1">
    <location>
        <begin position="142"/>
        <end position="186"/>
    </location>
</feature>
<organism evidence="2 3">
    <name type="scientific">Penicillium decumbens</name>
    <dbReference type="NCBI Taxonomy" id="69771"/>
    <lineage>
        <taxon>Eukaryota</taxon>
        <taxon>Fungi</taxon>
        <taxon>Dikarya</taxon>
        <taxon>Ascomycota</taxon>
        <taxon>Pezizomycotina</taxon>
        <taxon>Eurotiomycetes</taxon>
        <taxon>Eurotiomycetidae</taxon>
        <taxon>Eurotiales</taxon>
        <taxon>Aspergillaceae</taxon>
        <taxon>Penicillium</taxon>
    </lineage>
</organism>
<evidence type="ECO:0000313" key="3">
    <source>
        <dbReference type="Proteomes" id="UP000191522"/>
    </source>
</evidence>
<keyword evidence="3" id="KW-1185">Reference proteome</keyword>
<sequence length="186" mass="20736">MGDADAVPYVEMGPTPSLSVQCHDCKAEKLRLEDQARAYREWIIQDSKADKEAYRKQVMAEYAVAKEKLREQVEDELVSEIEAQFTEQCEAWKAEINKGHADEINEANKAKAAVWRRVKGLEKQISDMEEASAVRDATLRQLQSGLQPAQGSLARPSQPPRSALRQPSQAGEQSAARPQGPVFDSI</sequence>
<dbReference type="Proteomes" id="UP000191522">
    <property type="component" value="Unassembled WGS sequence"/>
</dbReference>